<dbReference type="InterPro" id="IPR050351">
    <property type="entry name" value="BphY/WalK/GraS-like"/>
</dbReference>
<dbReference type="EC" id="2.7.13.3" evidence="2"/>
<evidence type="ECO:0000313" key="10">
    <source>
        <dbReference type="Proteomes" id="UP000031802"/>
    </source>
</evidence>
<dbReference type="CDD" id="cd00075">
    <property type="entry name" value="HATPase"/>
    <property type="match status" value="1"/>
</dbReference>
<dbReference type="GO" id="GO:0004721">
    <property type="term" value="F:phosphoprotein phosphatase activity"/>
    <property type="evidence" value="ECO:0007669"/>
    <property type="project" value="TreeGrafter"/>
</dbReference>
<dbReference type="InterPro" id="IPR036890">
    <property type="entry name" value="HATPase_C_sf"/>
</dbReference>
<protein>
    <recommendedName>
        <fullName evidence="2">histidine kinase</fullName>
        <ecNumber evidence="2">2.7.13.3</ecNumber>
    </recommendedName>
</protein>
<organism evidence="9 10">
    <name type="scientific">Sphingobacterium deserti</name>
    <dbReference type="NCBI Taxonomy" id="1229276"/>
    <lineage>
        <taxon>Bacteria</taxon>
        <taxon>Pseudomonadati</taxon>
        <taxon>Bacteroidota</taxon>
        <taxon>Sphingobacteriia</taxon>
        <taxon>Sphingobacteriales</taxon>
        <taxon>Sphingobacteriaceae</taxon>
        <taxon>Sphingobacterium</taxon>
    </lineage>
</organism>
<evidence type="ECO:0000256" key="5">
    <source>
        <dbReference type="ARBA" id="ARBA00022777"/>
    </source>
</evidence>
<evidence type="ECO:0000256" key="2">
    <source>
        <dbReference type="ARBA" id="ARBA00012438"/>
    </source>
</evidence>
<dbReference type="SMART" id="SM00387">
    <property type="entry name" value="HATPase_c"/>
    <property type="match status" value="1"/>
</dbReference>
<sequence>MTSIRRIILVQHEHMNRKHIPISIISFAILFAVQYVLIYNTFVLRNNQYQVEERKILDSTYRNLMLNDKLFPGGQQLIDSIIQPYYPAFRQAQQQGSKEFDQVARKFCDTLFTSLQRSSNTDSLFRELIANAALDTTLQYALIITDFEITFDGRNYHKVLKGKWELNNSRPYIQIDGTLQAIDKQNQITGLTVSSPQDNSYKIAFELHADNPDSRFYRIIKQMAPTLILSFIAISLVIGIYYLTYRNWARQKKMTEMTSDFLNSITHEFHTPITTIIVANRSIENLESAVSSDKIQELTAIIARQSLRLQKLIKQALNITELNEYNLDKESFKLLPLLNESVSDYTLSVKHNVSLTFIDELQNPDTDIRLNKFLFTTAVYNIFDNAVKYNTSKIKTIKIRLFKKNEVIGIEISDNGIGMNEEQFQTIFQKFYRGKEYMNRPGLGLGLFYVKKVAEAHGWRLEISSARNVGTVFTIWVH</sequence>
<evidence type="ECO:0000313" key="9">
    <source>
        <dbReference type="EMBL" id="KGE12794.1"/>
    </source>
</evidence>
<comment type="catalytic activity">
    <reaction evidence="1">
        <text>ATP + protein L-histidine = ADP + protein N-phospho-L-histidine.</text>
        <dbReference type="EC" id="2.7.13.3"/>
    </reaction>
</comment>
<dbReference type="InterPro" id="IPR036097">
    <property type="entry name" value="HisK_dim/P_sf"/>
</dbReference>
<dbReference type="PROSITE" id="PS50109">
    <property type="entry name" value="HIS_KIN"/>
    <property type="match status" value="1"/>
</dbReference>
<dbReference type="PANTHER" id="PTHR45453">
    <property type="entry name" value="PHOSPHATE REGULON SENSOR PROTEIN PHOR"/>
    <property type="match status" value="1"/>
</dbReference>
<keyword evidence="6" id="KW-0902">Two-component regulatory system</keyword>
<keyword evidence="5 9" id="KW-0418">Kinase</keyword>
<evidence type="ECO:0000256" key="3">
    <source>
        <dbReference type="ARBA" id="ARBA00022553"/>
    </source>
</evidence>
<dbReference type="PANTHER" id="PTHR45453:SF1">
    <property type="entry name" value="PHOSPHATE REGULON SENSOR PROTEIN PHOR"/>
    <property type="match status" value="1"/>
</dbReference>
<dbReference type="Proteomes" id="UP000031802">
    <property type="component" value="Unassembled WGS sequence"/>
</dbReference>
<dbReference type="EMBL" id="JJMU01000065">
    <property type="protein sequence ID" value="KGE12794.1"/>
    <property type="molecule type" value="Genomic_DNA"/>
</dbReference>
<evidence type="ECO:0000256" key="7">
    <source>
        <dbReference type="SAM" id="Phobius"/>
    </source>
</evidence>
<keyword evidence="10" id="KW-1185">Reference proteome</keyword>
<dbReference type="eggNOG" id="COG2205">
    <property type="taxonomic scope" value="Bacteria"/>
</dbReference>
<dbReference type="Pfam" id="PF02518">
    <property type="entry name" value="HATPase_c"/>
    <property type="match status" value="1"/>
</dbReference>
<keyword evidence="7" id="KW-0472">Membrane</keyword>
<dbReference type="SUPFAM" id="SSF55874">
    <property type="entry name" value="ATPase domain of HSP90 chaperone/DNA topoisomerase II/histidine kinase"/>
    <property type="match status" value="1"/>
</dbReference>
<evidence type="ECO:0000256" key="6">
    <source>
        <dbReference type="ARBA" id="ARBA00023012"/>
    </source>
</evidence>
<dbReference type="Gene3D" id="3.30.565.10">
    <property type="entry name" value="Histidine kinase-like ATPase, C-terminal domain"/>
    <property type="match status" value="1"/>
</dbReference>
<dbReference type="InterPro" id="IPR005467">
    <property type="entry name" value="His_kinase_dom"/>
</dbReference>
<keyword evidence="3" id="KW-0597">Phosphoprotein</keyword>
<dbReference type="SUPFAM" id="SSF47384">
    <property type="entry name" value="Homodimeric domain of signal transducing histidine kinase"/>
    <property type="match status" value="1"/>
</dbReference>
<dbReference type="GO" id="GO:0000155">
    <property type="term" value="F:phosphorelay sensor kinase activity"/>
    <property type="evidence" value="ECO:0007669"/>
    <property type="project" value="InterPro"/>
</dbReference>
<dbReference type="SMART" id="SM00388">
    <property type="entry name" value="HisKA"/>
    <property type="match status" value="1"/>
</dbReference>
<reference evidence="9 10" key="2">
    <citation type="journal article" date="2015" name="PLoS ONE">
        <title>Whole-Genome Optical Mapping and Finished Genome Sequence of Sphingobacterium deserti sp. nov., a New Species Isolated from the Western Desert of China.</title>
        <authorList>
            <person name="Teng C."/>
            <person name="Zhou Z."/>
            <person name="Molnar I."/>
            <person name="Li X."/>
            <person name="Tang R."/>
            <person name="Chen M."/>
            <person name="Wang L."/>
            <person name="Su S."/>
            <person name="Zhang W."/>
            <person name="Lin M."/>
        </authorList>
    </citation>
    <scope>NUCLEOTIDE SEQUENCE [LARGE SCALE GENOMIC DNA]</scope>
    <source>
        <strain evidence="10">ACCC05744</strain>
    </source>
</reference>
<comment type="caution">
    <text evidence="9">The sequence shown here is derived from an EMBL/GenBank/DDBJ whole genome shotgun (WGS) entry which is preliminary data.</text>
</comment>
<keyword evidence="7" id="KW-0812">Transmembrane</keyword>
<feature type="transmembrane region" description="Helical" evidence="7">
    <location>
        <begin position="223"/>
        <end position="244"/>
    </location>
</feature>
<dbReference type="STRING" id="1229276.DI53_3533"/>
<evidence type="ECO:0000256" key="4">
    <source>
        <dbReference type="ARBA" id="ARBA00022679"/>
    </source>
</evidence>
<keyword evidence="4" id="KW-0808">Transferase</keyword>
<dbReference type="AlphaFoldDB" id="A0A0B8T5D9"/>
<keyword evidence="7" id="KW-1133">Transmembrane helix</keyword>
<name>A0A0B8T5D9_9SPHI</name>
<accession>A0A0B8T5D9</accession>
<reference evidence="10" key="1">
    <citation type="submission" date="2014-04" db="EMBL/GenBank/DDBJ databases">
        <title>Whole-Genome optical mapping and complete genome sequence of Sphingobacterium deserti sp. nov., a new spaces isolated from desert in the west of China.</title>
        <authorList>
            <person name="Teng C."/>
            <person name="Zhou Z."/>
            <person name="Li X."/>
            <person name="Chen M."/>
            <person name="Lin M."/>
            <person name="Wang L."/>
            <person name="Su S."/>
            <person name="Zhang C."/>
            <person name="Zhang W."/>
        </authorList>
    </citation>
    <scope>NUCLEOTIDE SEQUENCE [LARGE SCALE GENOMIC DNA]</scope>
    <source>
        <strain evidence="10">ACCC05744</strain>
    </source>
</reference>
<dbReference type="InterPro" id="IPR004358">
    <property type="entry name" value="Sig_transdc_His_kin-like_C"/>
</dbReference>
<dbReference type="Pfam" id="PF00512">
    <property type="entry name" value="HisKA"/>
    <property type="match status" value="1"/>
</dbReference>
<feature type="transmembrane region" description="Helical" evidence="7">
    <location>
        <begin position="20"/>
        <end position="39"/>
    </location>
</feature>
<dbReference type="PATRIC" id="fig|1229276.3.peg.3648"/>
<feature type="domain" description="Histidine kinase" evidence="8">
    <location>
        <begin position="264"/>
        <end position="478"/>
    </location>
</feature>
<evidence type="ECO:0000259" key="8">
    <source>
        <dbReference type="PROSITE" id="PS50109"/>
    </source>
</evidence>
<evidence type="ECO:0000256" key="1">
    <source>
        <dbReference type="ARBA" id="ARBA00000085"/>
    </source>
</evidence>
<dbReference type="InterPro" id="IPR003661">
    <property type="entry name" value="HisK_dim/P_dom"/>
</dbReference>
<dbReference type="GO" id="GO:0016036">
    <property type="term" value="P:cellular response to phosphate starvation"/>
    <property type="evidence" value="ECO:0007669"/>
    <property type="project" value="TreeGrafter"/>
</dbReference>
<dbReference type="GO" id="GO:0005886">
    <property type="term" value="C:plasma membrane"/>
    <property type="evidence" value="ECO:0007669"/>
    <property type="project" value="TreeGrafter"/>
</dbReference>
<dbReference type="PRINTS" id="PR00344">
    <property type="entry name" value="BCTRLSENSOR"/>
</dbReference>
<proteinExistence type="predicted"/>
<gene>
    <name evidence="9" type="ORF">DI53_3533</name>
</gene>
<dbReference type="Gene3D" id="1.10.287.130">
    <property type="match status" value="1"/>
</dbReference>
<dbReference type="InterPro" id="IPR003594">
    <property type="entry name" value="HATPase_dom"/>
</dbReference>
<dbReference type="CDD" id="cd00082">
    <property type="entry name" value="HisKA"/>
    <property type="match status" value="1"/>
</dbReference>